<evidence type="ECO:0000256" key="2">
    <source>
        <dbReference type="ARBA" id="ARBA00022448"/>
    </source>
</evidence>
<evidence type="ECO:0000256" key="7">
    <source>
        <dbReference type="ARBA" id="ARBA00022777"/>
    </source>
</evidence>
<dbReference type="EMBL" id="QVEV01000002">
    <property type="protein sequence ID" value="RGC18592.1"/>
    <property type="molecule type" value="Genomic_DNA"/>
</dbReference>
<keyword evidence="4" id="KW-0762">Sugar transport</keyword>
<evidence type="ECO:0000313" key="10">
    <source>
        <dbReference type="Proteomes" id="UP000260025"/>
    </source>
</evidence>
<comment type="subcellular location">
    <subcellularLocation>
        <location evidence="1">Cytoplasm</location>
    </subcellularLocation>
</comment>
<evidence type="ECO:0000256" key="1">
    <source>
        <dbReference type="ARBA" id="ARBA00004496"/>
    </source>
</evidence>
<dbReference type="Proteomes" id="UP000260025">
    <property type="component" value="Unassembled WGS sequence"/>
</dbReference>
<dbReference type="SUPFAM" id="SSF52728">
    <property type="entry name" value="PTS IIb component"/>
    <property type="match status" value="1"/>
</dbReference>
<dbReference type="RefSeq" id="WP_117441836.1">
    <property type="nucleotide sequence ID" value="NZ_JAJFEN010000008.1"/>
</dbReference>
<dbReference type="GO" id="GO:0009401">
    <property type="term" value="P:phosphoenolpyruvate-dependent sugar phosphotransferase system"/>
    <property type="evidence" value="ECO:0007669"/>
    <property type="project" value="UniProtKB-KW"/>
</dbReference>
<gene>
    <name evidence="9" type="ORF">DXA38_02540</name>
</gene>
<dbReference type="PROSITE" id="PS51101">
    <property type="entry name" value="PTS_EIIB_TYPE_4"/>
    <property type="match status" value="1"/>
</dbReference>
<protein>
    <submittedName>
        <fullName evidence="9">PTS mannose/fructose/sorbose transporter subunit IIB</fullName>
    </submittedName>
</protein>
<reference evidence="9 10" key="1">
    <citation type="submission" date="2018-08" db="EMBL/GenBank/DDBJ databases">
        <title>A genome reference for cultivated species of the human gut microbiota.</title>
        <authorList>
            <person name="Zou Y."/>
            <person name="Xue W."/>
            <person name="Luo G."/>
        </authorList>
    </citation>
    <scope>NUCLEOTIDE SEQUENCE [LARGE SCALE GENOMIC DNA]</scope>
    <source>
        <strain evidence="9 10">OF01-2LB</strain>
    </source>
</reference>
<dbReference type="OrthoDB" id="9788818at2"/>
<evidence type="ECO:0000256" key="3">
    <source>
        <dbReference type="ARBA" id="ARBA00022490"/>
    </source>
</evidence>
<keyword evidence="2" id="KW-0813">Transport</keyword>
<keyword evidence="3" id="KW-0963">Cytoplasm</keyword>
<dbReference type="Pfam" id="PF03830">
    <property type="entry name" value="PTSIIB_sorb"/>
    <property type="match status" value="1"/>
</dbReference>
<evidence type="ECO:0000256" key="6">
    <source>
        <dbReference type="ARBA" id="ARBA00022683"/>
    </source>
</evidence>
<keyword evidence="7" id="KW-0418">Kinase</keyword>
<evidence type="ECO:0000313" key="9">
    <source>
        <dbReference type="EMBL" id="RGC18592.1"/>
    </source>
</evidence>
<keyword evidence="5" id="KW-0808">Transferase</keyword>
<accession>A0A3E2W435</accession>
<name>A0A3E2W435_CLOIN</name>
<proteinExistence type="predicted"/>
<comment type="caution">
    <text evidence="9">The sequence shown here is derived from an EMBL/GenBank/DDBJ whole genome shotgun (WGS) entry which is preliminary data.</text>
</comment>
<dbReference type="Gene3D" id="3.40.35.10">
    <property type="entry name" value="Phosphotransferase system, sorbose subfamily IIB component"/>
    <property type="match status" value="1"/>
</dbReference>
<feature type="domain" description="PTS EIIB type-4" evidence="8">
    <location>
        <begin position="1"/>
        <end position="155"/>
    </location>
</feature>
<evidence type="ECO:0000256" key="4">
    <source>
        <dbReference type="ARBA" id="ARBA00022597"/>
    </source>
</evidence>
<dbReference type="GO" id="GO:0016301">
    <property type="term" value="F:kinase activity"/>
    <property type="evidence" value="ECO:0007669"/>
    <property type="project" value="UniProtKB-KW"/>
</dbReference>
<keyword evidence="6" id="KW-0598">Phosphotransferase system</keyword>
<sequence length="155" mass="18020">MSTKIKLARIDKRLLHATVALNWNQFIDADNVLIVDPDYVNDPFIADVMQLCLPKTMKVKIFSIEQFLEYINEGRSIKAMVIFPNLSVACDAVKAGFRTKEIQMPYPASRMMIKSLSDYFSEEDIEKIRYIQSQGIRMFFQTAPFDNKDYSIFKK</sequence>
<evidence type="ECO:0000256" key="5">
    <source>
        <dbReference type="ARBA" id="ARBA00022679"/>
    </source>
</evidence>
<organism evidence="9 10">
    <name type="scientific">Clostridium innocuum</name>
    <dbReference type="NCBI Taxonomy" id="1522"/>
    <lineage>
        <taxon>Bacteria</taxon>
        <taxon>Bacillati</taxon>
        <taxon>Bacillota</taxon>
        <taxon>Clostridia</taxon>
        <taxon>Eubacteriales</taxon>
        <taxon>Clostridiaceae</taxon>
        <taxon>Clostridium</taxon>
    </lineage>
</organism>
<dbReference type="InterPro" id="IPR004720">
    <property type="entry name" value="PTS_IIB_sorbose-sp"/>
</dbReference>
<dbReference type="GO" id="GO:0008982">
    <property type="term" value="F:protein-N(PI)-phosphohistidine-sugar phosphotransferase activity"/>
    <property type="evidence" value="ECO:0007669"/>
    <property type="project" value="InterPro"/>
</dbReference>
<dbReference type="InterPro" id="IPR036667">
    <property type="entry name" value="PTS_IIB_sorbose-sp_sf"/>
</dbReference>
<dbReference type="AlphaFoldDB" id="A0A3E2W435"/>
<evidence type="ECO:0000259" key="8">
    <source>
        <dbReference type="PROSITE" id="PS51101"/>
    </source>
</evidence>
<dbReference type="GO" id="GO:0005737">
    <property type="term" value="C:cytoplasm"/>
    <property type="evidence" value="ECO:0007669"/>
    <property type="project" value="UniProtKB-SubCell"/>
</dbReference>